<evidence type="ECO:0000256" key="1">
    <source>
        <dbReference type="SAM" id="MobiDB-lite"/>
    </source>
</evidence>
<keyword evidence="3" id="KW-1185">Reference proteome</keyword>
<dbReference type="STRING" id="32473.ENSXCOP00000001790"/>
<dbReference type="GO" id="GO:0005768">
    <property type="term" value="C:endosome"/>
    <property type="evidence" value="ECO:0007669"/>
    <property type="project" value="UniProtKB-SubCell"/>
</dbReference>
<feature type="region of interest" description="Disordered" evidence="1">
    <location>
        <begin position="47"/>
        <end position="80"/>
    </location>
</feature>
<dbReference type="Ensembl" id="ENSXCOT00000001817.1">
    <property type="protein sequence ID" value="ENSXCOP00000001790.1"/>
    <property type="gene ID" value="ENSXCOG00000001449.1"/>
</dbReference>
<evidence type="ECO:0000313" key="3">
    <source>
        <dbReference type="Proteomes" id="UP000261380"/>
    </source>
</evidence>
<dbReference type="GO" id="GO:0032456">
    <property type="term" value="P:endocytic recycling"/>
    <property type="evidence" value="ECO:0007669"/>
    <property type="project" value="InterPro"/>
</dbReference>
<feature type="compositionally biased region" description="Low complexity" evidence="1">
    <location>
        <begin position="54"/>
        <end position="63"/>
    </location>
</feature>
<dbReference type="Proteomes" id="UP000261380">
    <property type="component" value="Unplaced"/>
</dbReference>
<proteinExistence type="predicted"/>
<dbReference type="GeneTree" id="ENSGT00390000011343"/>
<dbReference type="GO" id="GO:0015031">
    <property type="term" value="P:protein transport"/>
    <property type="evidence" value="ECO:0007669"/>
    <property type="project" value="UniProtKB-KW"/>
</dbReference>
<name>A0A3B5KUV9_9TELE</name>
<dbReference type="AlphaFoldDB" id="A0A3B5KUV9"/>
<organism evidence="2 3">
    <name type="scientific">Xiphophorus couchianus</name>
    <name type="common">Monterrey platyfish</name>
    <dbReference type="NCBI Taxonomy" id="32473"/>
    <lineage>
        <taxon>Eukaryota</taxon>
        <taxon>Metazoa</taxon>
        <taxon>Chordata</taxon>
        <taxon>Craniata</taxon>
        <taxon>Vertebrata</taxon>
        <taxon>Euteleostomi</taxon>
        <taxon>Actinopterygii</taxon>
        <taxon>Neopterygii</taxon>
        <taxon>Teleostei</taxon>
        <taxon>Neoteleostei</taxon>
        <taxon>Acanthomorphata</taxon>
        <taxon>Ovalentaria</taxon>
        <taxon>Atherinomorphae</taxon>
        <taxon>Cyprinodontiformes</taxon>
        <taxon>Poeciliidae</taxon>
        <taxon>Poeciliinae</taxon>
        <taxon>Xiphophorus</taxon>
    </lineage>
</organism>
<evidence type="ECO:0000313" key="2">
    <source>
        <dbReference type="Ensembl" id="ENSXCOP00000001790.1"/>
    </source>
</evidence>
<accession>A0A3B5KUV9</accession>
<protein>
    <submittedName>
        <fullName evidence="2">Uncharacterized protein</fullName>
    </submittedName>
</protein>
<sequence>PRPHLLLPAGDTAGASAAPAAAPAAWLGRAATSSCCPDACHRRPLASGTLCPASTRTRTGTRTSSEKRRPRFMNTSPACCANRRSRGRNYEAELQRCHPEGLPVEFGDYHPLKPIMVTDTKTRRGARKGSTSSSSSSSSSAPMDPLSSMLDGTDPLSMFAATETSPADPAGETLREGTKDLGRKRRVKEEEALGADFEPWSTKRGEILARFTTTEKLSIVSVLFQWTADKSVLSTRKSSQSRIVGRFRESPHSPGGVGRFGGGASLVVTTC</sequence>
<feature type="region of interest" description="Disordered" evidence="1">
    <location>
        <begin position="1"/>
        <end position="22"/>
    </location>
</feature>
<reference evidence="2" key="2">
    <citation type="submission" date="2025-09" db="UniProtKB">
        <authorList>
            <consortium name="Ensembl"/>
        </authorList>
    </citation>
    <scope>IDENTIFICATION</scope>
</reference>
<reference evidence="2" key="1">
    <citation type="submission" date="2025-08" db="UniProtKB">
        <authorList>
            <consortium name="Ensembl"/>
        </authorList>
    </citation>
    <scope>IDENTIFICATION</scope>
</reference>
<feature type="compositionally biased region" description="Low complexity" evidence="1">
    <location>
        <begin position="130"/>
        <end position="140"/>
    </location>
</feature>
<feature type="compositionally biased region" description="Low complexity" evidence="1">
    <location>
        <begin position="8"/>
        <end position="22"/>
    </location>
</feature>
<feature type="region of interest" description="Disordered" evidence="1">
    <location>
        <begin position="117"/>
        <end position="186"/>
    </location>
</feature>
<feature type="compositionally biased region" description="Basic and acidic residues" evidence="1">
    <location>
        <begin position="173"/>
        <end position="186"/>
    </location>
</feature>